<comment type="caution">
    <text evidence="6">The sequence shown here is derived from an EMBL/GenBank/DDBJ whole genome shotgun (WGS) entry which is preliminary data.</text>
</comment>
<feature type="transmembrane region" description="Helical" evidence="4">
    <location>
        <begin position="67"/>
        <end position="87"/>
    </location>
</feature>
<feature type="domain" description="Major facilitator superfamily (MFS) profile" evidence="5">
    <location>
        <begin position="195"/>
        <end position="403"/>
    </location>
</feature>
<name>A0A327MGB7_9PROT</name>
<feature type="transmembrane region" description="Helical" evidence="4">
    <location>
        <begin position="127"/>
        <end position="147"/>
    </location>
</feature>
<dbReference type="SUPFAM" id="SSF103473">
    <property type="entry name" value="MFS general substrate transporter"/>
    <property type="match status" value="1"/>
</dbReference>
<organism evidence="6 7">
    <name type="scientific">Roseicella frigidaeris</name>
    <dbReference type="NCBI Taxonomy" id="2230885"/>
    <lineage>
        <taxon>Bacteria</taxon>
        <taxon>Pseudomonadati</taxon>
        <taxon>Pseudomonadota</taxon>
        <taxon>Alphaproteobacteria</taxon>
        <taxon>Acetobacterales</taxon>
        <taxon>Roseomonadaceae</taxon>
        <taxon>Roseicella</taxon>
    </lineage>
</organism>
<dbReference type="InterPro" id="IPR020846">
    <property type="entry name" value="MFS_dom"/>
</dbReference>
<dbReference type="Proteomes" id="UP000249065">
    <property type="component" value="Unassembled WGS sequence"/>
</dbReference>
<dbReference type="GO" id="GO:0005886">
    <property type="term" value="C:plasma membrane"/>
    <property type="evidence" value="ECO:0007669"/>
    <property type="project" value="TreeGrafter"/>
</dbReference>
<dbReference type="OrthoDB" id="9810614at2"/>
<dbReference type="AlphaFoldDB" id="A0A327MGB7"/>
<dbReference type="InterPro" id="IPR011701">
    <property type="entry name" value="MFS"/>
</dbReference>
<feature type="transmembrane region" description="Helical" evidence="4">
    <location>
        <begin position="36"/>
        <end position="55"/>
    </location>
</feature>
<keyword evidence="7" id="KW-1185">Reference proteome</keyword>
<accession>A0A327MGB7</accession>
<evidence type="ECO:0000256" key="4">
    <source>
        <dbReference type="SAM" id="Phobius"/>
    </source>
</evidence>
<feature type="transmembrane region" description="Helical" evidence="4">
    <location>
        <begin position="317"/>
        <end position="338"/>
    </location>
</feature>
<evidence type="ECO:0000256" key="3">
    <source>
        <dbReference type="ARBA" id="ARBA00023136"/>
    </source>
</evidence>
<dbReference type="InterPro" id="IPR036259">
    <property type="entry name" value="MFS_trans_sf"/>
</dbReference>
<evidence type="ECO:0000256" key="1">
    <source>
        <dbReference type="ARBA" id="ARBA00022692"/>
    </source>
</evidence>
<keyword evidence="2 4" id="KW-1133">Transmembrane helix</keyword>
<evidence type="ECO:0000259" key="5">
    <source>
        <dbReference type="PROSITE" id="PS50850"/>
    </source>
</evidence>
<dbReference type="PANTHER" id="PTHR23521">
    <property type="entry name" value="TRANSPORTER MFS SUPERFAMILY"/>
    <property type="match status" value="1"/>
</dbReference>
<feature type="transmembrane region" description="Helical" evidence="4">
    <location>
        <begin position="93"/>
        <end position="115"/>
    </location>
</feature>
<dbReference type="Pfam" id="PF07690">
    <property type="entry name" value="MFS_1"/>
    <property type="match status" value="1"/>
</dbReference>
<feature type="transmembrane region" description="Helical" evidence="4">
    <location>
        <begin position="350"/>
        <end position="371"/>
    </location>
</feature>
<evidence type="ECO:0000313" key="7">
    <source>
        <dbReference type="Proteomes" id="UP000249065"/>
    </source>
</evidence>
<feature type="transmembrane region" description="Helical" evidence="4">
    <location>
        <begin position="192"/>
        <end position="217"/>
    </location>
</feature>
<proteinExistence type="predicted"/>
<keyword evidence="3 4" id="KW-0472">Membrane</keyword>
<feature type="transmembrane region" description="Helical" evidence="4">
    <location>
        <begin position="229"/>
        <end position="248"/>
    </location>
</feature>
<sequence>MYAQIGTLIAATSAVQLANGFFGTVVALRVAEDVAGGLAGLVLSAYFAGFTLGAMRSTPIILRLGHIRAYAAFAGIVVAATAVMPIWPGALAWAVLRALVGFGCAGIFVTTESWLHAKAPASIRGRVFSTYMVGTFVALAAGQLLIARAPVDSFVAFNIIVALFAAALAMVSATRAEPPRASATAPLGYGALWRAAPVAVTGCALSGLLSAAFFALAPAWMQGEGIERTTIALFMLAAVLGGLAFQIPVGRLSDRFDRRLVLGALSLLFAVTVVLLSVLPHRLGVVLPAAALLGGAMSTLYPVCVAHAHDRMPADRVVAVSANLILISGIGSVIGPLLGSAAMAWLGLDGLLYGMAAVALAIGAVAVLTSLGRAAPARLARPFAILAPDASPLAHDPTEGAAR</sequence>
<keyword evidence="1 4" id="KW-0812">Transmembrane</keyword>
<feature type="transmembrane region" description="Helical" evidence="4">
    <location>
        <begin position="285"/>
        <end position="305"/>
    </location>
</feature>
<dbReference type="GO" id="GO:0022857">
    <property type="term" value="F:transmembrane transporter activity"/>
    <property type="evidence" value="ECO:0007669"/>
    <property type="project" value="InterPro"/>
</dbReference>
<dbReference type="PROSITE" id="PS50850">
    <property type="entry name" value="MFS"/>
    <property type="match status" value="1"/>
</dbReference>
<dbReference type="Gene3D" id="1.20.1250.20">
    <property type="entry name" value="MFS general substrate transporter like domains"/>
    <property type="match status" value="2"/>
</dbReference>
<evidence type="ECO:0000313" key="6">
    <source>
        <dbReference type="EMBL" id="RAI61113.1"/>
    </source>
</evidence>
<feature type="transmembrane region" description="Helical" evidence="4">
    <location>
        <begin position="260"/>
        <end position="279"/>
    </location>
</feature>
<dbReference type="CDD" id="cd17477">
    <property type="entry name" value="MFS_YcaD_like"/>
    <property type="match status" value="1"/>
</dbReference>
<dbReference type="InterPro" id="IPR047200">
    <property type="entry name" value="MFS_YcaD-like"/>
</dbReference>
<dbReference type="EMBL" id="QLIX01000001">
    <property type="protein sequence ID" value="RAI61113.1"/>
    <property type="molecule type" value="Genomic_DNA"/>
</dbReference>
<feature type="transmembrane region" description="Helical" evidence="4">
    <location>
        <begin position="153"/>
        <end position="171"/>
    </location>
</feature>
<gene>
    <name evidence="6" type="ORF">DOO78_01120</name>
</gene>
<dbReference type="PANTHER" id="PTHR23521:SF3">
    <property type="entry name" value="MFS TRANSPORTER"/>
    <property type="match status" value="1"/>
</dbReference>
<evidence type="ECO:0000256" key="2">
    <source>
        <dbReference type="ARBA" id="ARBA00022989"/>
    </source>
</evidence>
<protein>
    <submittedName>
        <fullName evidence="6">MFS transporter</fullName>
    </submittedName>
</protein>
<reference evidence="7" key="1">
    <citation type="submission" date="2018-06" db="EMBL/GenBank/DDBJ databases">
        <authorList>
            <person name="Khan S.A."/>
        </authorList>
    </citation>
    <scope>NUCLEOTIDE SEQUENCE [LARGE SCALE GENOMIC DNA]</scope>
    <source>
        <strain evidence="7">DB-1506</strain>
    </source>
</reference>